<name>A0A939KNM7_9PROT</name>
<dbReference type="GO" id="GO:0016226">
    <property type="term" value="P:iron-sulfur cluster assembly"/>
    <property type="evidence" value="ECO:0007669"/>
    <property type="project" value="InterPro"/>
</dbReference>
<evidence type="ECO:0000313" key="3">
    <source>
        <dbReference type="Proteomes" id="UP000664073"/>
    </source>
</evidence>
<reference evidence="2" key="1">
    <citation type="submission" date="2021-03" db="EMBL/GenBank/DDBJ databases">
        <title>The complete genome sequence of Acetobacter sp. TBRC 12339.</title>
        <authorList>
            <person name="Charoenyingcharoen P."/>
            <person name="Yukphan P."/>
        </authorList>
    </citation>
    <scope>NUCLEOTIDE SEQUENCE</scope>
    <source>
        <strain evidence="2">TBRC 12339</strain>
    </source>
</reference>
<keyword evidence="3" id="KW-1185">Reference proteome</keyword>
<proteinExistence type="predicted"/>
<evidence type="ECO:0000313" key="2">
    <source>
        <dbReference type="EMBL" id="MBO1325870.1"/>
    </source>
</evidence>
<dbReference type="RefSeq" id="WP_207846684.1">
    <property type="nucleotide sequence ID" value="NZ_JAFVMH010000006.1"/>
</dbReference>
<comment type="caution">
    <text evidence="2">The sequence shown here is derived from an EMBL/GenBank/DDBJ whole genome shotgun (WGS) entry which is preliminary data.</text>
</comment>
<sequence>MDEALYDRLIVTRARKPLHAAPLANPDVSGEGKNPLCGDRTRLDIRLDGPHIAQISHHTRGCAICAATADLMAERLAGCSIEQADALSHRFSALLRDGADRPRTQAGLPELGALQALAPVRAHKARIRCAELPWIALKEALSHVRN</sequence>
<dbReference type="CDD" id="cd06664">
    <property type="entry name" value="IscU_like"/>
    <property type="match status" value="1"/>
</dbReference>
<dbReference type="NCBIfam" id="TIGR01994">
    <property type="entry name" value="SUF_scaf_2"/>
    <property type="match status" value="1"/>
</dbReference>
<dbReference type="GO" id="GO:0005506">
    <property type="term" value="F:iron ion binding"/>
    <property type="evidence" value="ECO:0007669"/>
    <property type="project" value="InterPro"/>
</dbReference>
<dbReference type="AlphaFoldDB" id="A0A939KNM7"/>
<protein>
    <submittedName>
        <fullName evidence="2">SUF system NifU family Fe-S cluster assembly protein</fullName>
    </submittedName>
</protein>
<dbReference type="InterPro" id="IPR002871">
    <property type="entry name" value="NIF_FeS_clus_asmbl_NifU_N"/>
</dbReference>
<dbReference type="Proteomes" id="UP000664073">
    <property type="component" value="Unassembled WGS sequence"/>
</dbReference>
<dbReference type="EMBL" id="JAFVMH010000006">
    <property type="protein sequence ID" value="MBO1325870.1"/>
    <property type="molecule type" value="Genomic_DNA"/>
</dbReference>
<organism evidence="2 3">
    <name type="scientific">Acetobacter garciniae</name>
    <dbReference type="NCBI Taxonomy" id="2817435"/>
    <lineage>
        <taxon>Bacteria</taxon>
        <taxon>Pseudomonadati</taxon>
        <taxon>Pseudomonadota</taxon>
        <taxon>Alphaproteobacteria</taxon>
        <taxon>Acetobacterales</taxon>
        <taxon>Acetobacteraceae</taxon>
        <taxon>Acetobacter</taxon>
    </lineage>
</organism>
<accession>A0A939KNM7</accession>
<dbReference type="GO" id="GO:0051536">
    <property type="term" value="F:iron-sulfur cluster binding"/>
    <property type="evidence" value="ECO:0007669"/>
    <property type="project" value="InterPro"/>
</dbReference>
<gene>
    <name evidence="2" type="ORF">J2D77_11965</name>
</gene>
<dbReference type="Gene3D" id="3.90.1010.10">
    <property type="match status" value="1"/>
</dbReference>
<dbReference type="SUPFAM" id="SSF82649">
    <property type="entry name" value="SufE/NifU"/>
    <property type="match status" value="1"/>
</dbReference>
<dbReference type="Pfam" id="PF01592">
    <property type="entry name" value="NifU_N"/>
    <property type="match status" value="1"/>
</dbReference>
<evidence type="ECO:0000259" key="1">
    <source>
        <dbReference type="Pfam" id="PF01592"/>
    </source>
</evidence>
<feature type="domain" description="NIF system FeS cluster assembly NifU N-terminal" evidence="1">
    <location>
        <begin position="6"/>
        <end position="126"/>
    </location>
</feature>